<keyword evidence="2" id="KW-1185">Reference proteome</keyword>
<dbReference type="EMBL" id="CP113797">
    <property type="protein sequence ID" value="WAL60924.1"/>
    <property type="molecule type" value="Genomic_DNA"/>
</dbReference>
<proteinExistence type="predicted"/>
<name>A0A9E8ZCV1_9CYAN</name>
<dbReference type="Proteomes" id="UP001163152">
    <property type="component" value="Chromosome"/>
</dbReference>
<dbReference type="AlphaFoldDB" id="A0A9E8ZCV1"/>
<evidence type="ECO:0000313" key="1">
    <source>
        <dbReference type="EMBL" id="WAL60924.1"/>
    </source>
</evidence>
<organism evidence="1 2">
    <name type="scientific">Thermocoleostomius sinensis A174</name>
    <dbReference type="NCBI Taxonomy" id="2016057"/>
    <lineage>
        <taxon>Bacteria</taxon>
        <taxon>Bacillati</taxon>
        <taxon>Cyanobacteriota</taxon>
        <taxon>Cyanophyceae</taxon>
        <taxon>Oculatellales</taxon>
        <taxon>Oculatellaceae</taxon>
        <taxon>Thermocoleostomius</taxon>
    </lineage>
</organism>
<sequence>MDQHKKLFQVVSTNANVGLRAIHYLDAICSAEFKCIVPSTLLYFPELGTNVDRFDKVKIKGFDWN</sequence>
<gene>
    <name evidence="1" type="ORF">OXH18_02685</name>
</gene>
<accession>A0A9E8ZCV1</accession>
<protein>
    <submittedName>
        <fullName evidence="1">Uncharacterized protein</fullName>
    </submittedName>
</protein>
<dbReference type="RefSeq" id="WP_268610880.1">
    <property type="nucleotide sequence ID" value="NZ_CP113797.1"/>
</dbReference>
<evidence type="ECO:0000313" key="2">
    <source>
        <dbReference type="Proteomes" id="UP001163152"/>
    </source>
</evidence>
<dbReference type="KEGG" id="tsin:OXH18_02685"/>
<reference evidence="1" key="1">
    <citation type="submission" date="2022-12" db="EMBL/GenBank/DDBJ databases">
        <title>Polyphasic identification of a Novel Hot-Spring Cyanobacterium Ocullathermofonsia sinensis gen nov. sp. nov. and Genomic Insights on its Adaptations to the Thermal Habitat.</title>
        <authorList>
            <person name="Daroch M."/>
            <person name="Tang J."/>
            <person name="Jiang Y."/>
        </authorList>
    </citation>
    <scope>NUCLEOTIDE SEQUENCE</scope>
    <source>
        <strain evidence="1">PKUAC-SCTA174</strain>
    </source>
</reference>